<reference evidence="2" key="1">
    <citation type="submission" date="2015-01" db="EMBL/GenBank/DDBJ databases">
        <authorList>
            <person name="Manzoor Shahid"/>
            <person name="Zubair Saima"/>
        </authorList>
    </citation>
    <scope>NUCLEOTIDE SEQUENCE [LARGE SCALE GENOMIC DNA]</scope>
    <source>
        <strain evidence="2">V1</strain>
    </source>
</reference>
<dbReference type="Proteomes" id="UP000042527">
    <property type="component" value="Unassembled WGS sequence"/>
</dbReference>
<name>A0A0B7GV50_TREPH</name>
<organism evidence="1 2">
    <name type="scientific">Treponema phagedenis</name>
    <dbReference type="NCBI Taxonomy" id="162"/>
    <lineage>
        <taxon>Bacteria</taxon>
        <taxon>Pseudomonadati</taxon>
        <taxon>Spirochaetota</taxon>
        <taxon>Spirochaetia</taxon>
        <taxon>Spirochaetales</taxon>
        <taxon>Treponemataceae</taxon>
        <taxon>Treponema</taxon>
    </lineage>
</organism>
<evidence type="ECO:0000313" key="1">
    <source>
        <dbReference type="EMBL" id="CEM62529.1"/>
    </source>
</evidence>
<proteinExistence type="predicted"/>
<protein>
    <submittedName>
        <fullName evidence="1">Uncharacterized protein</fullName>
    </submittedName>
</protein>
<keyword evidence="2" id="KW-1185">Reference proteome</keyword>
<dbReference type="EMBL" id="CDNC01000034">
    <property type="protein sequence ID" value="CEM62529.1"/>
    <property type="molecule type" value="Genomic_DNA"/>
</dbReference>
<accession>A0A0B7GV50</accession>
<dbReference type="GeneID" id="57751987"/>
<gene>
    <name evidence="1" type="ORF">TPHV1_40032</name>
</gene>
<dbReference type="RefSeq" id="WP_044634848.1">
    <property type="nucleotide sequence ID" value="NZ_CDNC01000034.1"/>
</dbReference>
<dbReference type="OrthoDB" id="354733at2"/>
<dbReference type="AlphaFoldDB" id="A0A0B7GV50"/>
<evidence type="ECO:0000313" key="2">
    <source>
        <dbReference type="Proteomes" id="UP000042527"/>
    </source>
</evidence>
<sequence>MEQNNAYIEQLIAALGKQKVYLDTIVLPEVSKQYSIQITAIKAIRSNLLNRGAIHDDPYKYDSKMTEIELPQTDPFSDKERSMVIGSRLAHYQTMLEFLGNYYQFNSDFLTPRRMAKVVALNKTFMWEEFSASTHPNTKSLSEIIQSVSLHSDSLSASLLRDSLRQLTKTAGIITSGLKTLAYYHRETYKLKIRQQALAGMQVSEADLLNPSKIMAAIKKRVSEKMKGFPFYTELVLEVLKEDFSQDSDRLRQEVLRRLETTKKEKEEQVQTKNMRSVLATGLRVLGGSANHILFALRKIEFNQDLLIKSRTTLFSKFITALKKAFNIKEKPQEIPILIRDPASQEQRKERLIFDNFKAELIKKIGLFQGMIAPNSPIYEKLSVMANEQLFEILATNISEVNVMLRRLDGLDEYYKTIKPELRSKIKGVKIEITTITNSVIKANQCRAEYSAYIDEIKHMKQLGLTNV</sequence>